<sequence>LHEIHIWSPLQHENIIPLLGITTKFDRTVSIVTEWMERGNAHQYVQDIAVDPRPLHVLQLLDIARGMNYLHSHGIAHGDLKGENVLISGSGRALVTDFGFSRLLNPPPILDVDPPRGGTLPWMAPEKLDTRAVTREADVWAFGMTALVSTLP</sequence>
<dbReference type="Proteomes" id="UP000054217">
    <property type="component" value="Unassembled WGS sequence"/>
</dbReference>
<dbReference type="SMART" id="SM00220">
    <property type="entry name" value="S_TKc"/>
    <property type="match status" value="1"/>
</dbReference>
<evidence type="ECO:0000256" key="4">
    <source>
        <dbReference type="ARBA" id="ARBA00022840"/>
    </source>
</evidence>
<reference evidence="8" key="2">
    <citation type="submission" date="2015-01" db="EMBL/GenBank/DDBJ databases">
        <title>Evolutionary Origins and Diversification of the Mycorrhizal Mutualists.</title>
        <authorList>
            <consortium name="DOE Joint Genome Institute"/>
            <consortium name="Mycorrhizal Genomics Consortium"/>
            <person name="Kohler A."/>
            <person name="Kuo A."/>
            <person name="Nagy L.G."/>
            <person name="Floudas D."/>
            <person name="Copeland A."/>
            <person name="Barry K.W."/>
            <person name="Cichocki N."/>
            <person name="Veneault-Fourrey C."/>
            <person name="LaButti K."/>
            <person name="Lindquist E.A."/>
            <person name="Lipzen A."/>
            <person name="Lundell T."/>
            <person name="Morin E."/>
            <person name="Murat C."/>
            <person name="Riley R."/>
            <person name="Ohm R."/>
            <person name="Sun H."/>
            <person name="Tunlid A."/>
            <person name="Henrissat B."/>
            <person name="Grigoriev I.V."/>
            <person name="Hibbett D.S."/>
            <person name="Martin F."/>
        </authorList>
    </citation>
    <scope>NUCLEOTIDE SEQUENCE [LARGE SCALE GENOMIC DNA]</scope>
    <source>
        <strain evidence="8">Marx 270</strain>
    </source>
</reference>
<dbReference type="GO" id="GO:0004674">
    <property type="term" value="F:protein serine/threonine kinase activity"/>
    <property type="evidence" value="ECO:0007669"/>
    <property type="project" value="TreeGrafter"/>
</dbReference>
<dbReference type="PANTHER" id="PTHR44329:SF288">
    <property type="entry name" value="MITOGEN-ACTIVATED PROTEIN KINASE KINASE KINASE 20"/>
    <property type="match status" value="1"/>
</dbReference>
<dbReference type="EMBL" id="KN831944">
    <property type="protein sequence ID" value="KIO14931.1"/>
    <property type="molecule type" value="Genomic_DNA"/>
</dbReference>
<dbReference type="PANTHER" id="PTHR44329">
    <property type="entry name" value="SERINE/THREONINE-PROTEIN KINASE TNNI3K-RELATED"/>
    <property type="match status" value="1"/>
</dbReference>
<dbReference type="STRING" id="870435.A0A0C3PZN7"/>
<protein>
    <recommendedName>
        <fullName evidence="5">Protein kinase domain-containing protein</fullName>
    </recommendedName>
</protein>
<accession>A0A0C3PZN7</accession>
<feature type="non-terminal residue" evidence="6">
    <location>
        <position position="1"/>
    </location>
</feature>
<dbReference type="OrthoDB" id="5809314at2759"/>
<dbReference type="InterPro" id="IPR001245">
    <property type="entry name" value="Ser-Thr/Tyr_kinase_cat_dom"/>
</dbReference>
<name>A0A0C3PZN7_PISTI</name>
<keyword evidence="8" id="KW-1185">Reference proteome</keyword>
<evidence type="ECO:0000313" key="6">
    <source>
        <dbReference type="EMBL" id="KIO14929.1"/>
    </source>
</evidence>
<evidence type="ECO:0000313" key="7">
    <source>
        <dbReference type="EMBL" id="KIO14931.1"/>
    </source>
</evidence>
<evidence type="ECO:0000256" key="3">
    <source>
        <dbReference type="ARBA" id="ARBA00022777"/>
    </source>
</evidence>
<feature type="domain" description="Protein kinase" evidence="5">
    <location>
        <begin position="1"/>
        <end position="152"/>
    </location>
</feature>
<dbReference type="PROSITE" id="PS50011">
    <property type="entry name" value="PROTEIN_KINASE_DOM"/>
    <property type="match status" value="1"/>
</dbReference>
<evidence type="ECO:0000313" key="8">
    <source>
        <dbReference type="Proteomes" id="UP000054217"/>
    </source>
</evidence>
<feature type="non-terminal residue" evidence="6">
    <location>
        <position position="152"/>
    </location>
</feature>
<dbReference type="InterPro" id="IPR011009">
    <property type="entry name" value="Kinase-like_dom_sf"/>
</dbReference>
<evidence type="ECO:0000256" key="1">
    <source>
        <dbReference type="ARBA" id="ARBA00022679"/>
    </source>
</evidence>
<keyword evidence="1" id="KW-0808">Transferase</keyword>
<dbReference type="Gene3D" id="1.10.510.10">
    <property type="entry name" value="Transferase(Phosphotransferase) domain 1"/>
    <property type="match status" value="1"/>
</dbReference>
<evidence type="ECO:0000259" key="5">
    <source>
        <dbReference type="PROSITE" id="PS50011"/>
    </source>
</evidence>
<dbReference type="SUPFAM" id="SSF56112">
    <property type="entry name" value="Protein kinase-like (PK-like)"/>
    <property type="match status" value="1"/>
</dbReference>
<dbReference type="EMBL" id="KN831944">
    <property type="protein sequence ID" value="KIO14929.1"/>
    <property type="molecule type" value="Genomic_DNA"/>
</dbReference>
<reference evidence="6 8" key="1">
    <citation type="submission" date="2014-04" db="EMBL/GenBank/DDBJ databases">
        <authorList>
            <consortium name="DOE Joint Genome Institute"/>
            <person name="Kuo A."/>
            <person name="Kohler A."/>
            <person name="Costa M.D."/>
            <person name="Nagy L.G."/>
            <person name="Floudas D."/>
            <person name="Copeland A."/>
            <person name="Barry K.W."/>
            <person name="Cichocki N."/>
            <person name="Veneault-Fourrey C."/>
            <person name="LaButti K."/>
            <person name="Lindquist E.A."/>
            <person name="Lipzen A."/>
            <person name="Lundell T."/>
            <person name="Morin E."/>
            <person name="Murat C."/>
            <person name="Sun H."/>
            <person name="Tunlid A."/>
            <person name="Henrissat B."/>
            <person name="Grigoriev I.V."/>
            <person name="Hibbett D.S."/>
            <person name="Martin F."/>
            <person name="Nordberg H.P."/>
            <person name="Cantor M.N."/>
            <person name="Hua S.X."/>
        </authorList>
    </citation>
    <scope>NUCLEOTIDE SEQUENCE [LARGE SCALE GENOMIC DNA]</scope>
    <source>
        <strain evidence="6 8">Marx 270</strain>
    </source>
</reference>
<dbReference type="Pfam" id="PF07714">
    <property type="entry name" value="PK_Tyr_Ser-Thr"/>
    <property type="match status" value="1"/>
</dbReference>
<dbReference type="PROSITE" id="PS00108">
    <property type="entry name" value="PROTEIN_KINASE_ST"/>
    <property type="match status" value="1"/>
</dbReference>
<dbReference type="AlphaFoldDB" id="A0A0C3PZN7"/>
<dbReference type="InterPro" id="IPR051681">
    <property type="entry name" value="Ser/Thr_Kinases-Pseudokinases"/>
</dbReference>
<proteinExistence type="predicted"/>
<keyword evidence="3" id="KW-0418">Kinase</keyword>
<dbReference type="InterPro" id="IPR000719">
    <property type="entry name" value="Prot_kinase_dom"/>
</dbReference>
<dbReference type="HOGENOM" id="CLU_000288_7_18_1"/>
<keyword evidence="4" id="KW-0067">ATP-binding</keyword>
<evidence type="ECO:0000256" key="2">
    <source>
        <dbReference type="ARBA" id="ARBA00022741"/>
    </source>
</evidence>
<dbReference type="InterPro" id="IPR008271">
    <property type="entry name" value="Ser/Thr_kinase_AS"/>
</dbReference>
<keyword evidence="2" id="KW-0547">Nucleotide-binding</keyword>
<gene>
    <name evidence="6" type="ORF">M404DRAFT_62264</name>
    <name evidence="7" type="ORF">M404DRAFT_66338</name>
</gene>
<organism evidence="6 8">
    <name type="scientific">Pisolithus tinctorius Marx 270</name>
    <dbReference type="NCBI Taxonomy" id="870435"/>
    <lineage>
        <taxon>Eukaryota</taxon>
        <taxon>Fungi</taxon>
        <taxon>Dikarya</taxon>
        <taxon>Basidiomycota</taxon>
        <taxon>Agaricomycotina</taxon>
        <taxon>Agaricomycetes</taxon>
        <taxon>Agaricomycetidae</taxon>
        <taxon>Boletales</taxon>
        <taxon>Sclerodermatineae</taxon>
        <taxon>Pisolithaceae</taxon>
        <taxon>Pisolithus</taxon>
    </lineage>
</organism>
<reference evidence="6" key="3">
    <citation type="submission" date="2015-02" db="EMBL/GenBank/DDBJ databases">
        <title>Evolutionary Origins and Diversification of the Mycorrhizal Mutualists.</title>
        <authorList>
            <consortium name="DOE Joint Genome Institute"/>
            <consortium name="Mycorrhizal Genomics Consortium"/>
            <person name="Kohler A."/>
            <person name="Kuo A."/>
            <person name="Nagy L.G."/>
            <person name="Floudas D."/>
            <person name="Copeland A."/>
            <person name="Barry K.W."/>
            <person name="Cichocki N."/>
            <person name="Veneault-Fourrey C."/>
            <person name="LaButti K."/>
            <person name="Lindquist E.A."/>
            <person name="Lipzen A."/>
            <person name="Lundell T."/>
            <person name="Morin E."/>
            <person name="Murat C."/>
            <person name="Riley R."/>
            <person name="Ohm R."/>
            <person name="Sun H."/>
            <person name="Tunlid A."/>
            <person name="Henrissat B."/>
            <person name="Grigoriev I.V."/>
            <person name="Hibbett D.S."/>
            <person name="Martin F."/>
        </authorList>
    </citation>
    <scope>NUCLEOTIDE SEQUENCE</scope>
    <source>
        <strain evidence="6 8">Marx 270</strain>
    </source>
</reference>
<dbReference type="GO" id="GO:0005524">
    <property type="term" value="F:ATP binding"/>
    <property type="evidence" value="ECO:0007669"/>
    <property type="project" value="UniProtKB-KW"/>
</dbReference>